<dbReference type="SMART" id="SM00327">
    <property type="entry name" value="VWA"/>
    <property type="match status" value="2"/>
</dbReference>
<dbReference type="RefSeq" id="WP_011447538.1">
    <property type="nucleotide sequence ID" value="NC_007796.1"/>
</dbReference>
<feature type="domain" description="VWFA" evidence="4">
    <location>
        <begin position="99"/>
        <end position="280"/>
    </location>
</feature>
<dbReference type="Gene3D" id="3.40.50.410">
    <property type="entry name" value="von Willebrand factor, type A domain"/>
    <property type="match status" value="2"/>
</dbReference>
<dbReference type="EnsemblBacteria" id="ABD40251">
    <property type="protein sequence ID" value="ABD40251"/>
    <property type="gene ID" value="Mhun_0489"/>
</dbReference>
<evidence type="ECO:0000313" key="5">
    <source>
        <dbReference type="EMBL" id="ABD40251.1"/>
    </source>
</evidence>
<dbReference type="PANTHER" id="PTHR47763:SF1">
    <property type="entry name" value="DUF659 DOMAIN-CONTAINING PROTEIN"/>
    <property type="match status" value="1"/>
</dbReference>
<protein>
    <submittedName>
        <fullName evidence="5">von Willebrand factor, type A</fullName>
    </submittedName>
</protein>
<evidence type="ECO:0000259" key="4">
    <source>
        <dbReference type="PROSITE" id="PS50234"/>
    </source>
</evidence>
<dbReference type="GeneID" id="3923765"/>
<dbReference type="Proteomes" id="UP000001941">
    <property type="component" value="Chromosome"/>
</dbReference>
<feature type="domain" description="VWFA" evidence="4">
    <location>
        <begin position="420"/>
        <end position="601"/>
    </location>
</feature>
<dbReference type="InterPro" id="IPR036465">
    <property type="entry name" value="vWFA_dom_sf"/>
</dbReference>
<dbReference type="AlphaFoldDB" id="Q2FQ12"/>
<evidence type="ECO:0000256" key="1">
    <source>
        <dbReference type="ARBA" id="ARBA00004613"/>
    </source>
</evidence>
<gene>
    <name evidence="5" type="ordered locus">Mhun_0489</name>
</gene>
<dbReference type="InParanoid" id="Q2FQ12"/>
<dbReference type="eggNOG" id="arCOG02903">
    <property type="taxonomic scope" value="Archaea"/>
</dbReference>
<sequence length="645" mass="70177">MHQKTAARIILIIGLCILACTAHIVAASEGSNDTESQVLGITGINAVNFPNVITYVTVNTPEGREGSLTADDFQVFENGDLMEITSVQFPDTSSRTKLDLAILFDETGSMSEEIADMKARVNELTDAIDSANIDSRYMLISFRDSLTVRQGWTSDPSLIKQAVDSLEADGGDDAPEVNLDAIETALSSGFRPDAQHMILDITDSITHYRGDGTEFSQYTIPETASHLLQNGTSYILVGPSSVSGGFNVHTDKKEIVKALGGSGLFIDIHGDEFSTILDRIQSIITHTYTISYFTPRMYGEDQKITLEIRVGADSATGLFKVQKDRIFSPAPSETKDTSGMQGQQQIRDIDDISTYGTSVVDITGINGVNFPYIMTYVTVNSTAGKNGALKQEDFQVFEDNELMNITSFAFSDQSTTSKLDLAILFDDTGSMSDEINETKEKVMGLTKSIALAGIDCRYALISFKDTVTINQEWTSDPLVIQQAVDGLHASEGFDAPEANLDAIEAALEMGFRSDAQHMIIDITDDLTHYRGDGSPFSQYIISETAENLLNNGTSFVLVGPTTVSGAFNEQNDKRELVKALGGSGLFIDIHGEEFSTILNNIQGIITHTYTLGYYSPKQTADGSKRTIRVVVTPDEDSGQYTAIAR</sequence>
<dbReference type="PANTHER" id="PTHR47763">
    <property type="entry name" value="ALPHA-PROTEIN KINASE VWKA"/>
    <property type="match status" value="1"/>
</dbReference>
<name>Q2FQ12_METHJ</name>
<dbReference type="InterPro" id="IPR056861">
    <property type="entry name" value="HMCN1-like_VWA"/>
</dbReference>
<dbReference type="STRING" id="323259.Mhun_0489"/>
<dbReference type="Pfam" id="PF25106">
    <property type="entry name" value="VWA_4"/>
    <property type="match status" value="2"/>
</dbReference>
<evidence type="ECO:0000256" key="3">
    <source>
        <dbReference type="ARBA" id="ARBA00022729"/>
    </source>
</evidence>
<dbReference type="GO" id="GO:0004674">
    <property type="term" value="F:protein serine/threonine kinase activity"/>
    <property type="evidence" value="ECO:0007669"/>
    <property type="project" value="TreeGrafter"/>
</dbReference>
<evidence type="ECO:0000313" key="6">
    <source>
        <dbReference type="Proteomes" id="UP000001941"/>
    </source>
</evidence>
<dbReference type="InterPro" id="IPR002035">
    <property type="entry name" value="VWF_A"/>
</dbReference>
<accession>Q2FQ12</accession>
<comment type="subcellular location">
    <subcellularLocation>
        <location evidence="1">Secreted</location>
    </subcellularLocation>
</comment>
<dbReference type="InterPro" id="IPR052969">
    <property type="entry name" value="Thr-specific_kinase-like"/>
</dbReference>
<keyword evidence="3" id="KW-0732">Signal</keyword>
<dbReference type="PROSITE" id="PS50234">
    <property type="entry name" value="VWFA"/>
    <property type="match status" value="2"/>
</dbReference>
<dbReference type="HOGENOM" id="CLU_406414_0_0_2"/>
<evidence type="ECO:0000256" key="2">
    <source>
        <dbReference type="ARBA" id="ARBA00022525"/>
    </source>
</evidence>
<dbReference type="OrthoDB" id="117441at2157"/>
<keyword evidence="6" id="KW-1185">Reference proteome</keyword>
<dbReference type="SUPFAM" id="SSF53300">
    <property type="entry name" value="vWA-like"/>
    <property type="match status" value="2"/>
</dbReference>
<organism evidence="5 6">
    <name type="scientific">Methanospirillum hungatei JF-1 (strain ATCC 27890 / DSM 864 / NBRC 100397 / JF-1)</name>
    <dbReference type="NCBI Taxonomy" id="323259"/>
    <lineage>
        <taxon>Archaea</taxon>
        <taxon>Methanobacteriati</taxon>
        <taxon>Methanobacteriota</taxon>
        <taxon>Stenosarchaea group</taxon>
        <taxon>Methanomicrobia</taxon>
        <taxon>Methanomicrobiales</taxon>
        <taxon>Methanospirillaceae</taxon>
        <taxon>Methanospirillum</taxon>
    </lineage>
</organism>
<dbReference type="KEGG" id="mhu:Mhun_0489"/>
<keyword evidence="2" id="KW-0964">Secreted</keyword>
<dbReference type="GO" id="GO:0005737">
    <property type="term" value="C:cytoplasm"/>
    <property type="evidence" value="ECO:0007669"/>
    <property type="project" value="TreeGrafter"/>
</dbReference>
<proteinExistence type="predicted"/>
<reference evidence="6" key="1">
    <citation type="journal article" date="2016" name="Stand. Genomic Sci.">
        <title>Complete genome sequence of Methanospirillum hungatei type strain JF1.</title>
        <authorList>
            <person name="Gunsalus R.P."/>
            <person name="Cook L.E."/>
            <person name="Crable B."/>
            <person name="Rohlin L."/>
            <person name="McDonald E."/>
            <person name="Mouttaki H."/>
            <person name="Sieber J.R."/>
            <person name="Poweleit N."/>
            <person name="Zhou H."/>
            <person name="Lapidus A.L."/>
            <person name="Daligault H.E."/>
            <person name="Land M."/>
            <person name="Gilna P."/>
            <person name="Ivanova N."/>
            <person name="Kyrpides N."/>
            <person name="Culley D.E."/>
            <person name="McInerney M.J."/>
        </authorList>
    </citation>
    <scope>NUCLEOTIDE SEQUENCE [LARGE SCALE GENOMIC DNA]</scope>
    <source>
        <strain evidence="6">ATCC 27890 / DSM 864 / NBRC 100397 / JF-1</strain>
    </source>
</reference>
<dbReference type="EMBL" id="CP000254">
    <property type="protein sequence ID" value="ABD40251.1"/>
    <property type="molecule type" value="Genomic_DNA"/>
</dbReference>